<name>A0ABY8GJ57_EDWIC</name>
<dbReference type="PANTHER" id="PTHR30408:SF12">
    <property type="entry name" value="TYPE I RESTRICTION ENZYME MJAVIII SPECIFICITY SUBUNIT"/>
    <property type="match status" value="1"/>
</dbReference>
<protein>
    <submittedName>
        <fullName evidence="5">Restriction endonuclease subunit S</fullName>
        <ecNumber evidence="5">3.1.21.-</ecNumber>
    </submittedName>
</protein>
<dbReference type="EC" id="3.1.21.-" evidence="5"/>
<dbReference type="GO" id="GO:0004519">
    <property type="term" value="F:endonuclease activity"/>
    <property type="evidence" value="ECO:0007669"/>
    <property type="project" value="UniProtKB-KW"/>
</dbReference>
<dbReference type="EMBL" id="CP092014">
    <property type="protein sequence ID" value="WFN97338.1"/>
    <property type="molecule type" value="Genomic_DNA"/>
</dbReference>
<keyword evidence="5" id="KW-0255">Endonuclease</keyword>
<comment type="similarity">
    <text evidence="1">Belongs to the type-I restriction system S methylase family.</text>
</comment>
<evidence type="ECO:0000259" key="4">
    <source>
        <dbReference type="Pfam" id="PF01420"/>
    </source>
</evidence>
<reference evidence="5 6" key="1">
    <citation type="submission" date="2022-02" db="EMBL/GenBank/DDBJ databases">
        <title>Phenotypic, genotypic and serological characterization of Edwardsiella ictaluri from catfish and ornamental fish species.</title>
        <authorList>
            <person name="Rose D."/>
            <person name="Tekedar H.C."/>
            <person name="Waldbieser G.C."/>
            <person name="Aarattuthodi S."/>
            <person name="Griffin M.J."/>
        </authorList>
    </citation>
    <scope>NUCLEOTIDE SEQUENCE [LARGE SCALE GENOMIC DNA]</scope>
    <source>
        <strain evidence="5 6">13 TAL-140 K3</strain>
    </source>
</reference>
<keyword evidence="5" id="KW-0540">Nuclease</keyword>
<feature type="domain" description="Type I restriction modification DNA specificity" evidence="4">
    <location>
        <begin position="249"/>
        <end position="434"/>
    </location>
</feature>
<evidence type="ECO:0000313" key="6">
    <source>
        <dbReference type="Proteomes" id="UP001222680"/>
    </source>
</evidence>
<dbReference type="InterPro" id="IPR044946">
    <property type="entry name" value="Restrct_endonuc_typeI_TRD_sf"/>
</dbReference>
<dbReference type="Gene3D" id="3.90.220.20">
    <property type="entry name" value="DNA methylase specificity domains"/>
    <property type="match status" value="2"/>
</dbReference>
<dbReference type="SUPFAM" id="SSF116734">
    <property type="entry name" value="DNA methylase specificity domain"/>
    <property type="match status" value="2"/>
</dbReference>
<keyword evidence="6" id="KW-1185">Reference proteome</keyword>
<proteinExistence type="inferred from homology"/>
<evidence type="ECO:0000256" key="3">
    <source>
        <dbReference type="ARBA" id="ARBA00023125"/>
    </source>
</evidence>
<keyword evidence="3" id="KW-0238">DNA-binding</keyword>
<feature type="domain" description="Type I restriction modification DNA specificity" evidence="4">
    <location>
        <begin position="33"/>
        <end position="212"/>
    </location>
</feature>
<dbReference type="InterPro" id="IPR000055">
    <property type="entry name" value="Restrct_endonuc_typeI_TRD"/>
</dbReference>
<sequence>MVMVDLMVSEQQPDTAEKGVFAGFKLTEVGVIPEDWECVPLMSVGETFIGLTYSPNDVKDFGTLVLRSSNIQDGQLAFEDNVYVQMQLPNRVITKSGDILICVRNGSRQLIGKCALIDARTAGSAFGAFMSLYRSPLAPYVFYQLQSNLVQRQIAETLGATINQITNKDLSNFKIAVPRNKDEYIEISDKLASIDGLIIDLKKIVNKKQAIKTATMQQLLTGKTRLPQFALRKDGTVKGYRRSEFGDIPEDWETSTLDNFISKLDAGVSVNSVNEKDIFSHGKNILKTSCVSNGYFYGHEAKSIVPDDINRAKTTPKKGCIIISRMNTPNLVGELGYVERDEPNLYLPDRLWQMNVCQEQIIDNRWLAYILSFPLISNKLKETATGTSNSMKNISKDSLYSLSFPRPSKDEQIAIATILSDMDKEIQTLHQRLDKTRQLKQGMMQELLTGKTRLI</sequence>
<organism evidence="5 6">
    <name type="scientific">Edwardsiella ictaluri</name>
    <dbReference type="NCBI Taxonomy" id="67780"/>
    <lineage>
        <taxon>Bacteria</taxon>
        <taxon>Pseudomonadati</taxon>
        <taxon>Pseudomonadota</taxon>
        <taxon>Gammaproteobacteria</taxon>
        <taxon>Enterobacterales</taxon>
        <taxon>Hafniaceae</taxon>
        <taxon>Edwardsiella</taxon>
    </lineage>
</organism>
<dbReference type="CDD" id="cd17265">
    <property type="entry name" value="RMtype1_S_Eco4255III-TRD2-CR2_like"/>
    <property type="match status" value="1"/>
</dbReference>
<gene>
    <name evidence="5" type="ORF">MAY91_04540</name>
</gene>
<dbReference type="InterPro" id="IPR052021">
    <property type="entry name" value="Type-I_RS_S_subunit"/>
</dbReference>
<dbReference type="Proteomes" id="UP001222680">
    <property type="component" value="Chromosome"/>
</dbReference>
<dbReference type="Pfam" id="PF01420">
    <property type="entry name" value="Methylase_S"/>
    <property type="match status" value="2"/>
</dbReference>
<dbReference type="Gene3D" id="1.10.287.1120">
    <property type="entry name" value="Bipartite methylase S protein"/>
    <property type="match status" value="2"/>
</dbReference>
<evidence type="ECO:0000256" key="1">
    <source>
        <dbReference type="ARBA" id="ARBA00010923"/>
    </source>
</evidence>
<keyword evidence="5" id="KW-0378">Hydrolase</keyword>
<evidence type="ECO:0000313" key="5">
    <source>
        <dbReference type="EMBL" id="WFN97338.1"/>
    </source>
</evidence>
<accession>A0ABY8GJ57</accession>
<keyword evidence="2" id="KW-0680">Restriction system</keyword>
<dbReference type="PANTHER" id="PTHR30408">
    <property type="entry name" value="TYPE-1 RESTRICTION ENZYME ECOKI SPECIFICITY PROTEIN"/>
    <property type="match status" value="1"/>
</dbReference>
<dbReference type="GO" id="GO:0016787">
    <property type="term" value="F:hydrolase activity"/>
    <property type="evidence" value="ECO:0007669"/>
    <property type="project" value="UniProtKB-KW"/>
</dbReference>
<evidence type="ECO:0000256" key="2">
    <source>
        <dbReference type="ARBA" id="ARBA00022747"/>
    </source>
</evidence>